<dbReference type="CDD" id="cd12148">
    <property type="entry name" value="fungal_TF_MHR"/>
    <property type="match status" value="1"/>
</dbReference>
<keyword evidence="7" id="KW-1185">Reference proteome</keyword>
<dbReference type="SMART" id="SM00066">
    <property type="entry name" value="GAL4"/>
    <property type="match status" value="1"/>
</dbReference>
<evidence type="ECO:0000256" key="2">
    <source>
        <dbReference type="ARBA" id="ARBA00023163"/>
    </source>
</evidence>
<dbReference type="InterPro" id="IPR036864">
    <property type="entry name" value="Zn2-C6_fun-type_DNA-bd_sf"/>
</dbReference>
<dbReference type="EMBL" id="MU839832">
    <property type="protein sequence ID" value="KAK1756419.1"/>
    <property type="molecule type" value="Genomic_DNA"/>
</dbReference>
<evidence type="ECO:0000313" key="6">
    <source>
        <dbReference type="EMBL" id="KAK1756419.1"/>
    </source>
</evidence>
<evidence type="ECO:0000313" key="7">
    <source>
        <dbReference type="Proteomes" id="UP001239445"/>
    </source>
</evidence>
<keyword evidence="1" id="KW-0805">Transcription regulation</keyword>
<sequence length="645" mass="71000">MDLRDLQDSAMTNTAHPKPMRLGTRSCAECRRRKVRCVFPNEHPPCQQCALRTIPCTAQEPRQDNRSPERLSGGDGQLKQRLAAIESNVRETALYTPPGEPDAADVGHGFEDAPLIALVRAAKITEEPHPAPSQYSINCNTNAIHMPNLLTLQDDDLLTVLAATQHYWQIWPPWQYGIQTPTTLSLQAGDVEFTARFLSQMASSNDPSVAAKALLWLSLCIQQTPRTLQFSSRTISLEKLLDFHMQTADGLLASAACAGETLDGIEARLLQHKLYTDMGRPRQAWLCVRRAADGALLLRLHRAQAEGSGGREAAIWAQIRHLEKLLALILGLPSTIPSPPHGDDGSGIPLRTLHHRMCSLAASISDRDQSPQPSYPVTVRIGQELDECRAIMPDRWWHEPPSLETPFAELYAQQATKVEYFLLVKLLHMPFMLKSSTEAKYEYSRVSALAASRALINAYLSLRSYGRGTFVVCELLDFQAFSAGIVLMMNLLSPASHTGGVADDGGGEDWRLTEALTTSLRRTDSLMQCAVARQAAEVLGLLAQAARGAYSGPEKYDVVLPYFGRITIALSPQGQQAGGGHLGRLEACRQQEAAPFGTVEFGTNPFDLYFPGDPEGELGGDWSEMANMDLSFDWTQTFAFDNHLP</sequence>
<dbReference type="Gene3D" id="4.10.240.10">
    <property type="entry name" value="Zn(2)-C6 fungal-type DNA-binding domain"/>
    <property type="match status" value="1"/>
</dbReference>
<feature type="domain" description="Zn(2)-C6 fungal-type" evidence="5">
    <location>
        <begin position="26"/>
        <end position="58"/>
    </location>
</feature>
<dbReference type="PANTHER" id="PTHR47840">
    <property type="entry name" value="ZN(II)2CYS6 TRANSCRIPTION FACTOR (EUROFUNG)-RELATED"/>
    <property type="match status" value="1"/>
</dbReference>
<dbReference type="SUPFAM" id="SSF57701">
    <property type="entry name" value="Zn2/Cys6 DNA-binding domain"/>
    <property type="match status" value="1"/>
</dbReference>
<dbReference type="Pfam" id="PF00172">
    <property type="entry name" value="Zn_clus"/>
    <property type="match status" value="1"/>
</dbReference>
<dbReference type="PROSITE" id="PS50048">
    <property type="entry name" value="ZN2_CY6_FUNGAL_2"/>
    <property type="match status" value="1"/>
</dbReference>
<keyword evidence="3" id="KW-0539">Nucleus</keyword>
<dbReference type="PROSITE" id="PS00463">
    <property type="entry name" value="ZN2_CY6_FUNGAL_1"/>
    <property type="match status" value="1"/>
</dbReference>
<organism evidence="6 7">
    <name type="scientific">Echria macrotheca</name>
    <dbReference type="NCBI Taxonomy" id="438768"/>
    <lineage>
        <taxon>Eukaryota</taxon>
        <taxon>Fungi</taxon>
        <taxon>Dikarya</taxon>
        <taxon>Ascomycota</taxon>
        <taxon>Pezizomycotina</taxon>
        <taxon>Sordariomycetes</taxon>
        <taxon>Sordariomycetidae</taxon>
        <taxon>Sordariales</taxon>
        <taxon>Schizotheciaceae</taxon>
        <taxon>Echria</taxon>
    </lineage>
</organism>
<dbReference type="InterPro" id="IPR001138">
    <property type="entry name" value="Zn2Cys6_DnaBD"/>
</dbReference>
<gene>
    <name evidence="6" type="ORF">QBC47DRAFT_379919</name>
</gene>
<evidence type="ECO:0000259" key="5">
    <source>
        <dbReference type="PROSITE" id="PS50048"/>
    </source>
</evidence>
<accession>A0AAJ0FCF8</accession>
<keyword evidence="2" id="KW-0804">Transcription</keyword>
<protein>
    <recommendedName>
        <fullName evidence="5">Zn(2)-C6 fungal-type domain-containing protein</fullName>
    </recommendedName>
</protein>
<dbReference type="PANTHER" id="PTHR47840:SF1">
    <property type="entry name" value="ZN(II)2CYS6 TRANSCRIPTION FACTOR (EUROFUNG)"/>
    <property type="match status" value="1"/>
</dbReference>
<name>A0AAJ0FCF8_9PEZI</name>
<dbReference type="GO" id="GO:0000981">
    <property type="term" value="F:DNA-binding transcription factor activity, RNA polymerase II-specific"/>
    <property type="evidence" value="ECO:0007669"/>
    <property type="project" value="InterPro"/>
</dbReference>
<evidence type="ECO:0000256" key="1">
    <source>
        <dbReference type="ARBA" id="ARBA00023015"/>
    </source>
</evidence>
<feature type="region of interest" description="Disordered" evidence="4">
    <location>
        <begin position="1"/>
        <end position="21"/>
    </location>
</feature>
<dbReference type="Proteomes" id="UP001239445">
    <property type="component" value="Unassembled WGS sequence"/>
</dbReference>
<comment type="caution">
    <text evidence="6">The sequence shown here is derived from an EMBL/GenBank/DDBJ whole genome shotgun (WGS) entry which is preliminary data.</text>
</comment>
<dbReference type="GO" id="GO:0008270">
    <property type="term" value="F:zinc ion binding"/>
    <property type="evidence" value="ECO:0007669"/>
    <property type="project" value="InterPro"/>
</dbReference>
<evidence type="ECO:0000256" key="3">
    <source>
        <dbReference type="ARBA" id="ARBA00023242"/>
    </source>
</evidence>
<proteinExistence type="predicted"/>
<dbReference type="AlphaFoldDB" id="A0AAJ0FCF8"/>
<reference evidence="6" key="1">
    <citation type="submission" date="2023-06" db="EMBL/GenBank/DDBJ databases">
        <title>Genome-scale phylogeny and comparative genomics of the fungal order Sordariales.</title>
        <authorList>
            <consortium name="Lawrence Berkeley National Laboratory"/>
            <person name="Hensen N."/>
            <person name="Bonometti L."/>
            <person name="Westerberg I."/>
            <person name="Brannstrom I.O."/>
            <person name="Guillou S."/>
            <person name="Cros-Aarteil S."/>
            <person name="Calhoun S."/>
            <person name="Haridas S."/>
            <person name="Kuo A."/>
            <person name="Mondo S."/>
            <person name="Pangilinan J."/>
            <person name="Riley R."/>
            <person name="Labutti K."/>
            <person name="Andreopoulos B."/>
            <person name="Lipzen A."/>
            <person name="Chen C."/>
            <person name="Yanf M."/>
            <person name="Daum C."/>
            <person name="Ng V."/>
            <person name="Clum A."/>
            <person name="Steindorff A."/>
            <person name="Ohm R."/>
            <person name="Martin F."/>
            <person name="Silar P."/>
            <person name="Natvig D."/>
            <person name="Lalanne C."/>
            <person name="Gautier V."/>
            <person name="Ament-Velasquez S.L."/>
            <person name="Kruys A."/>
            <person name="Hutchinson M.I."/>
            <person name="Powell A.J."/>
            <person name="Barry K."/>
            <person name="Miller A.N."/>
            <person name="Grigoriev I.V."/>
            <person name="Debuchy R."/>
            <person name="Gladieux P."/>
            <person name="Thoren M.H."/>
            <person name="Johannesson H."/>
        </authorList>
    </citation>
    <scope>NUCLEOTIDE SEQUENCE</scope>
    <source>
        <strain evidence="6">PSN4</strain>
    </source>
</reference>
<evidence type="ECO:0000256" key="4">
    <source>
        <dbReference type="SAM" id="MobiDB-lite"/>
    </source>
</evidence>
<dbReference type="CDD" id="cd00067">
    <property type="entry name" value="GAL4"/>
    <property type="match status" value="1"/>
</dbReference>